<keyword evidence="7" id="KW-0812">Transmembrane</keyword>
<keyword evidence="7" id="KW-0472">Membrane</keyword>
<keyword evidence="3" id="KW-0540">Nuclease</keyword>
<dbReference type="HAMAP" id="MF_04084">
    <property type="entry name" value="ARENA_GPC"/>
    <property type="match status" value="1"/>
</dbReference>
<name>B7U9H2_MOUSE</name>
<keyword evidence="1" id="KW-0808">Transferase</keyword>
<dbReference type="InterPro" id="IPR002156">
    <property type="entry name" value="RNaseH_domain"/>
</dbReference>
<reference evidence="9" key="1">
    <citation type="journal article" date="2009" name="Science">
        <title>Recombination of retrotransposon and exogenous RNA virus results in nonretroviral cDNA integration.</title>
        <authorList>
            <person name="Geuking M.B."/>
            <person name="Weber J."/>
            <person name="Dewannieux M."/>
            <person name="Gorelik E."/>
            <person name="Heidmann T."/>
            <person name="Hengartner H."/>
            <person name="Zinkernagel R.M."/>
            <person name="Hangartner L."/>
        </authorList>
    </citation>
    <scope>NUCLEOTIDE SEQUENCE</scope>
</reference>
<dbReference type="PeptideAtlas" id="B7U9H2"/>
<dbReference type="EMBL" id="FJ460582">
    <property type="protein sequence ID" value="ACK76681.1"/>
    <property type="molecule type" value="Genomic_DNA"/>
</dbReference>
<evidence type="ECO:0000256" key="5">
    <source>
        <dbReference type="ARBA" id="ARBA00022801"/>
    </source>
</evidence>
<dbReference type="GO" id="GO:0003676">
    <property type="term" value="F:nucleic acid binding"/>
    <property type="evidence" value="ECO:0007669"/>
    <property type="project" value="InterPro"/>
</dbReference>
<dbReference type="Pfam" id="PF00798">
    <property type="entry name" value="Arena_glycoprot"/>
    <property type="match status" value="1"/>
</dbReference>
<keyword evidence="7" id="KW-1133">Transmembrane helix</keyword>
<evidence type="ECO:0000256" key="3">
    <source>
        <dbReference type="ARBA" id="ARBA00022722"/>
    </source>
</evidence>
<dbReference type="Gene3D" id="6.10.140.1590">
    <property type="match status" value="1"/>
</dbReference>
<feature type="transmembrane region" description="Helical" evidence="7">
    <location>
        <begin position="18"/>
        <end position="36"/>
    </location>
</feature>
<dbReference type="GO" id="GO:0003964">
    <property type="term" value="F:RNA-directed DNA polymerase activity"/>
    <property type="evidence" value="ECO:0007669"/>
    <property type="project" value="UniProtKB-KW"/>
</dbReference>
<dbReference type="AlphaFoldDB" id="B7U9H2"/>
<evidence type="ECO:0000256" key="2">
    <source>
        <dbReference type="ARBA" id="ARBA00022695"/>
    </source>
</evidence>
<keyword evidence="5" id="KW-0378">Hydrolase</keyword>
<dbReference type="GO" id="GO:0004523">
    <property type="term" value="F:RNA-DNA hybrid ribonuclease activity"/>
    <property type="evidence" value="ECO:0007669"/>
    <property type="project" value="InterPro"/>
</dbReference>
<accession>B7U9H2</accession>
<keyword evidence="6" id="KW-0695">RNA-directed DNA polymerase</keyword>
<feature type="domain" description="RNase H type-1" evidence="8">
    <location>
        <begin position="469"/>
        <end position="615"/>
    </location>
</feature>
<dbReference type="Pfam" id="PF00075">
    <property type="entry name" value="RNase_H"/>
    <property type="match status" value="1"/>
</dbReference>
<dbReference type="InterPro" id="IPR036397">
    <property type="entry name" value="RNaseH_sf"/>
</dbReference>
<proteinExistence type="inferred from homology"/>
<evidence type="ECO:0000313" key="9">
    <source>
        <dbReference type="EMBL" id="ACK76681.1"/>
    </source>
</evidence>
<protein>
    <submittedName>
        <fullName evidence="9">LCMV-GP/IAP-pol fusion protein</fullName>
    </submittedName>
</protein>
<dbReference type="SwissPalm" id="B7U9H2"/>
<dbReference type="PROSITE" id="PS50879">
    <property type="entry name" value="RNASE_H_1"/>
    <property type="match status" value="1"/>
</dbReference>
<keyword evidence="4" id="KW-0255">Endonuclease</keyword>
<dbReference type="InterPro" id="IPR012337">
    <property type="entry name" value="RNaseH-like_sf"/>
</dbReference>
<dbReference type="Gene3D" id="3.30.420.10">
    <property type="entry name" value="Ribonuclease H-like superfamily/Ribonuclease H"/>
    <property type="match status" value="1"/>
</dbReference>
<dbReference type="InterPro" id="IPR043015">
    <property type="entry name" value="Arena_glycoprot_zinc-bd"/>
</dbReference>
<dbReference type="InterPro" id="IPR001535">
    <property type="entry name" value="Arena_glycoprot"/>
</dbReference>
<evidence type="ECO:0000256" key="1">
    <source>
        <dbReference type="ARBA" id="ARBA00022679"/>
    </source>
</evidence>
<evidence type="ECO:0000256" key="4">
    <source>
        <dbReference type="ARBA" id="ARBA00022759"/>
    </source>
</evidence>
<dbReference type="PANTHER" id="PTHR41694">
    <property type="entry name" value="ENDOGENOUS RETROVIRUS GROUP K MEMBER POL PROTEIN"/>
    <property type="match status" value="1"/>
</dbReference>
<organism evidence="9">
    <name type="scientific">Mus musculus</name>
    <name type="common">Mouse</name>
    <dbReference type="NCBI Taxonomy" id="10090"/>
    <lineage>
        <taxon>Eukaryota</taxon>
        <taxon>Metazoa</taxon>
        <taxon>Chordata</taxon>
        <taxon>Craniata</taxon>
        <taxon>Vertebrata</taxon>
        <taxon>Euteleostomi</taxon>
        <taxon>Mammalia</taxon>
        <taxon>Eutheria</taxon>
        <taxon>Euarchontoglires</taxon>
        <taxon>Glires</taxon>
        <taxon>Rodentia</taxon>
        <taxon>Myomorpha</taxon>
        <taxon>Muroidea</taxon>
        <taxon>Muridae</taxon>
        <taxon>Murinae</taxon>
        <taxon>Mus</taxon>
        <taxon>Mus</taxon>
    </lineage>
</organism>
<dbReference type="Gene3D" id="2.20.28.180">
    <property type="entry name" value="Arenavirus glycoprotein, zinc binding domain"/>
    <property type="match status" value="1"/>
</dbReference>
<evidence type="ECO:0000256" key="6">
    <source>
        <dbReference type="ARBA" id="ARBA00022918"/>
    </source>
</evidence>
<evidence type="ECO:0000256" key="7">
    <source>
        <dbReference type="SAM" id="Phobius"/>
    </source>
</evidence>
<keyword evidence="2" id="KW-0548">Nucleotidyltransferase</keyword>
<evidence type="ECO:0000259" key="8">
    <source>
        <dbReference type="PROSITE" id="PS50879"/>
    </source>
</evidence>
<dbReference type="SUPFAM" id="SSF53098">
    <property type="entry name" value="Ribonuclease H-like"/>
    <property type="match status" value="1"/>
</dbReference>
<sequence length="707" mass="79131">MGQIVTMFEALPHIIDEVINIVIIVLIIITSIKAVYNFATCGILALVSFLFLAGRSCGMYGLNGPDIYKGVYQFKSVEFDMSHLNLTMPNACSANNSHHYISMGSSGLEPTFTNDSILNHNFCNLTSAFNKKTFDHTLMSIVSSLHLSIRGNSNHKAVSCDFNNGITIQYNLSSSDPQSAISQCRTFRGRVLDMFRTAFGGKYMRSGWGWAGSDGKTTWCSQTSYQYLIIQNRTWENHCRYAGPFGMSRILFAQEKTKFLTRRLAGTFTWTLSDSSGVENPGGYCLTKWMILAAELKCFGNTAVAKCNVNHDEEFCDMLRLIDYNKAALSKFKQDVESALHVFKTTVNSLISDQLLMRNHLRDLMGVPYCNYSKFWYLEHAKTGETSVPKCWLVTNGSYLNETHFSDQIEQEADNMITEMLRKDYIKRQGSTPLALMDLLMFSTSAYLISIFLHLVKIPTHRHIKGGSCPKPHRLTNKGICSCGAFKVPGVKTIWKRRCIGAYVANGKVVSKQYNENSPQVVECLVVLEVLKTFLKPLNIVSDSCYVVNAVNLLEVAGVIKPSSRVANIFQQIQLVLLSRRSPVYITHVRAHSGLPGPMALGNDLADKATKVVAAALSSPVEAARNFHDPGELSVFSHRMKTTHFGYQKDSPEKSRLTKGILMSLVLVMSRASIIKREQRWGIMSTFPLPMTVMYNAQVFSCFFTTN</sequence>
<dbReference type="PANTHER" id="PTHR41694:SF3">
    <property type="entry name" value="RNA-DIRECTED DNA POLYMERASE-RELATED"/>
    <property type="match status" value="1"/>
</dbReference>